<protein>
    <submittedName>
        <fullName evidence="2">Uncharacterized protein</fullName>
    </submittedName>
</protein>
<accession>A0A7D5SMY9</accession>
<reference evidence="2 3" key="1">
    <citation type="journal article" date="2019" name="Microbiome">
        <title>Annotated bacterial chromosomes from frame-shift-corrected long-read metagenomic data.</title>
        <authorList>
            <person name="Arumugam K."/>
            <person name="Bagci C."/>
            <person name="Bessarab I."/>
            <person name="Beier S."/>
            <person name="Buchfink B."/>
            <person name="Gorska A."/>
            <person name="Qiu G."/>
            <person name="Huson D.H."/>
            <person name="Williams R.B.H."/>
        </authorList>
    </citation>
    <scope>NUCLEOTIDE SEQUENCE [LARGE SCALE GENOMIC DNA]</scope>
    <source>
        <strain evidence="2">SSA1</strain>
    </source>
</reference>
<evidence type="ECO:0000256" key="1">
    <source>
        <dbReference type="SAM" id="MobiDB-lite"/>
    </source>
</evidence>
<feature type="compositionally biased region" description="Polar residues" evidence="1">
    <location>
        <begin position="369"/>
        <end position="384"/>
    </location>
</feature>
<sequence length="454" mass="50669">MNVVVLINGREAIPVRAIPYVTGRWMSPDVVAKSLAYTDSMNRFEGIYAYQLLADGGYSQVLPGDWDVVDDLLQGLESSLNALSDDRKLTRPVWLTESTKQLPAGVFLWRDEFEQAFHRNYSPPRFSLLDERPGDLTLRFSPLISPPEMRGVVMEGFEDSADDLLVGKIRNDQTRLLLSAGDDAATDRFAQRYFEDGFNKVTREKAGERNFEAKVAAVNLTDERCIELAHSHELRIADWTALTGIGIGVHWSYVVSAEGVAFRKWTEGEISEASVDRQIEMHQDNEAVPLRFPCAPAKLLQFIDAAPPGSHRFSIPDVFRQAVTEQAPMTDTPARVPAELQGQSDITHSGAPEKAAPVVTPDDDEQGEAATTAQEQKADATQSTRRIPEQRRQEQEILQVLCELGYSADALPKWVSGKPGVKAEVRGRFASWQGTVFNKAWDRLRADKRIRDAD</sequence>
<gene>
    <name evidence="2" type="ORF">HWD57_16530</name>
</gene>
<dbReference type="AlphaFoldDB" id="A0A7D5SMY9"/>
<name>A0A7D5SMY9_9PROT</name>
<evidence type="ECO:0000313" key="3">
    <source>
        <dbReference type="Proteomes" id="UP000509684"/>
    </source>
</evidence>
<evidence type="ECO:0000313" key="2">
    <source>
        <dbReference type="EMBL" id="QLH51225.1"/>
    </source>
</evidence>
<dbReference type="KEGG" id="acog:HWD57_16530"/>
<feature type="region of interest" description="Disordered" evidence="1">
    <location>
        <begin position="344"/>
        <end position="391"/>
    </location>
</feature>
<dbReference type="Proteomes" id="UP000509684">
    <property type="component" value="Chromosome"/>
</dbReference>
<organism evidence="2 3">
    <name type="scientific">Candidatus Accumulibacter cognatus</name>
    <dbReference type="NCBI Taxonomy" id="2954383"/>
    <lineage>
        <taxon>Bacteria</taxon>
        <taxon>Pseudomonadati</taxon>
        <taxon>Pseudomonadota</taxon>
        <taxon>Betaproteobacteria</taxon>
        <taxon>Candidatus Accumulibacter</taxon>
    </lineage>
</organism>
<proteinExistence type="predicted"/>
<dbReference type="EMBL" id="CP058708">
    <property type="protein sequence ID" value="QLH51225.1"/>
    <property type="molecule type" value="Genomic_DNA"/>
</dbReference>